<protein>
    <recommendedName>
        <fullName evidence="3">Pyrroloquinoline-quinone synthase</fullName>
        <ecNumber evidence="3">1.3.3.11</ecNumber>
    </recommendedName>
    <alternativeName>
        <fullName evidence="3">Coenzyme PQQ synthesis protein C</fullName>
    </alternativeName>
    <alternativeName>
        <fullName evidence="3">Pyrroloquinoline quinone biosynthesis protein C</fullName>
    </alternativeName>
</protein>
<dbReference type="InterPro" id="IPR016084">
    <property type="entry name" value="Haem_Oase-like_multi-hlx"/>
</dbReference>
<evidence type="ECO:0000256" key="2">
    <source>
        <dbReference type="ARBA" id="ARBA00023002"/>
    </source>
</evidence>
<dbReference type="PANTHER" id="PTHR40279:SF3">
    <property type="entry name" value="4-AMINOBENZOATE SYNTHASE"/>
    <property type="match status" value="1"/>
</dbReference>
<dbReference type="Proteomes" id="UP000435877">
    <property type="component" value="Unassembled WGS sequence"/>
</dbReference>
<comment type="similarity">
    <text evidence="3">Belongs to the PqqC family.</text>
</comment>
<comment type="catalytic activity">
    <reaction evidence="3">
        <text>6-(2-amino-2-carboxyethyl)-7,8-dioxo-1,2,3,4,7,8-hexahydroquinoline-2,4-dicarboxylate + 3 O2 = pyrroloquinoline quinone + 2 H2O2 + 2 H2O + H(+)</text>
        <dbReference type="Rhea" id="RHEA:10692"/>
        <dbReference type="ChEBI" id="CHEBI:15377"/>
        <dbReference type="ChEBI" id="CHEBI:15378"/>
        <dbReference type="ChEBI" id="CHEBI:15379"/>
        <dbReference type="ChEBI" id="CHEBI:16240"/>
        <dbReference type="ChEBI" id="CHEBI:58442"/>
        <dbReference type="ChEBI" id="CHEBI:58778"/>
        <dbReference type="EC" id="1.3.3.11"/>
    </reaction>
</comment>
<accession>A0A5S9MUF7</accession>
<comment type="function">
    <text evidence="3">Ring cyclization and eight-electron oxidation of 3a-(2-amino-2-carboxyethyl)-4,5-dioxo-4,5,6,7,8,9-hexahydroquinoline-7,9-dicarboxylic-acid to PQQ.</text>
</comment>
<dbReference type="UniPathway" id="UPA00539"/>
<keyword evidence="7" id="KW-1185">Reference proteome</keyword>
<evidence type="ECO:0000256" key="3">
    <source>
        <dbReference type="HAMAP-Rule" id="MF_00654"/>
    </source>
</evidence>
<dbReference type="InterPro" id="IPR011845">
    <property type="entry name" value="PqqC"/>
</dbReference>
<keyword evidence="1 3" id="KW-0884">PQQ biosynthesis</keyword>
<evidence type="ECO:0000256" key="1">
    <source>
        <dbReference type="ARBA" id="ARBA00022905"/>
    </source>
</evidence>
<dbReference type="SUPFAM" id="SSF48613">
    <property type="entry name" value="Heme oxygenase-like"/>
    <property type="match status" value="1"/>
</dbReference>
<dbReference type="HAMAP" id="MF_00654">
    <property type="entry name" value="PQQ_syn_PqqC"/>
    <property type="match status" value="1"/>
</dbReference>
<evidence type="ECO:0000313" key="6">
    <source>
        <dbReference type="EMBL" id="CAA0085466.1"/>
    </source>
</evidence>
<dbReference type="EC" id="1.3.3.11" evidence="3"/>
<keyword evidence="2 3" id="KW-0560">Oxidoreductase</keyword>
<dbReference type="PANTHER" id="PTHR40279">
    <property type="entry name" value="PQQC-LIKE PROTEIN"/>
    <property type="match status" value="1"/>
</dbReference>
<dbReference type="EMBL" id="CACSIK010000001">
    <property type="protein sequence ID" value="CAA0085466.1"/>
    <property type="molecule type" value="Genomic_DNA"/>
</dbReference>
<dbReference type="Gene3D" id="1.20.910.10">
    <property type="entry name" value="Heme oxygenase-like"/>
    <property type="match status" value="1"/>
</dbReference>
<dbReference type="InterPro" id="IPR004305">
    <property type="entry name" value="Thiaminase-2/PQQC"/>
</dbReference>
<evidence type="ECO:0000313" key="5">
    <source>
        <dbReference type="EMBL" id="CAA0080671.1"/>
    </source>
</evidence>
<dbReference type="EMBL" id="CACSIM010000001">
    <property type="protein sequence ID" value="CAA0080671.1"/>
    <property type="molecule type" value="Genomic_DNA"/>
</dbReference>
<dbReference type="GO" id="GO:0018189">
    <property type="term" value="P:pyrroloquinoline quinone biosynthetic process"/>
    <property type="evidence" value="ECO:0007669"/>
    <property type="project" value="UniProtKB-UniRule"/>
</dbReference>
<dbReference type="GO" id="GO:0033732">
    <property type="term" value="F:pyrroloquinoline-quinone synthase activity"/>
    <property type="evidence" value="ECO:0007669"/>
    <property type="project" value="UniProtKB-EC"/>
</dbReference>
<evidence type="ECO:0000313" key="7">
    <source>
        <dbReference type="Proteomes" id="UP000435877"/>
    </source>
</evidence>
<dbReference type="InterPro" id="IPR039068">
    <property type="entry name" value="PqqC-like"/>
</dbReference>
<reference evidence="7 8" key="1">
    <citation type="submission" date="2019-11" db="EMBL/GenBank/DDBJ databases">
        <authorList>
            <person name="Holert J."/>
        </authorList>
    </citation>
    <scope>NUCLEOTIDE SEQUENCE [LARGE SCALE GENOMIC DNA]</scope>
    <source>
        <strain evidence="5">BC3_2A</strain>
        <strain evidence="6">SB11_1A</strain>
    </source>
</reference>
<name>A0A5S9MUF7_9GAMM</name>
<evidence type="ECO:0000259" key="4">
    <source>
        <dbReference type="Pfam" id="PF03070"/>
    </source>
</evidence>
<organism evidence="5 8">
    <name type="scientific">Zhongshania aliphaticivorans</name>
    <dbReference type="NCBI Taxonomy" id="1470434"/>
    <lineage>
        <taxon>Bacteria</taxon>
        <taxon>Pseudomonadati</taxon>
        <taxon>Pseudomonadota</taxon>
        <taxon>Gammaproteobacteria</taxon>
        <taxon>Cellvibrionales</taxon>
        <taxon>Spongiibacteraceae</taxon>
        <taxon>Zhongshania</taxon>
    </lineage>
</organism>
<dbReference type="Proteomes" id="UP000439591">
    <property type="component" value="Unassembled WGS sequence"/>
</dbReference>
<sequence length="258" mass="30117">MGMLDHEYQASSAPLSTSEFENRLREKGHLYHIHHPFHIAMHQGRCSKTQIRAWVANRFYYQSNIPIKDAAVLANCMDQATRREWVQRILDHDGRGEDPGGIAAWIHLGEACRLSREDLLSHRYVLPGVRFAVDAYVNFARRATWQEAACSSLTEMFAPEIHQNRLDSWPRHYPWIDTNALGYFRKRLSEARRDVDHGLSVTLAHFRSAEQQRKALNILQFKLDILWCLLDAISMAYVYDRPPYHHLGRDQELWSHSV</sequence>
<comment type="pathway">
    <text evidence="3">Cofactor biosynthesis; pyrroloquinoline quinone biosynthesis.</text>
</comment>
<proteinExistence type="inferred from homology"/>
<feature type="domain" description="Thiaminase-2/PQQC" evidence="4">
    <location>
        <begin position="24"/>
        <end position="231"/>
    </location>
</feature>
<dbReference type="Pfam" id="PF03070">
    <property type="entry name" value="TENA_THI-4"/>
    <property type="match status" value="1"/>
</dbReference>
<gene>
    <name evidence="3 5" type="primary">pqqC</name>
    <name evidence="6" type="ORF">IHBHHGIJ_00845</name>
    <name evidence="5" type="ORF">KFEGEMFD_00306</name>
</gene>
<evidence type="ECO:0000313" key="8">
    <source>
        <dbReference type="Proteomes" id="UP000439591"/>
    </source>
</evidence>
<dbReference type="NCBIfam" id="TIGR02111">
    <property type="entry name" value="PQQ_syn_pqqC"/>
    <property type="match status" value="1"/>
</dbReference>
<dbReference type="AlphaFoldDB" id="A0A5S9MUF7"/>